<evidence type="ECO:0000313" key="2">
    <source>
        <dbReference type="Proteomes" id="UP000006241"/>
    </source>
</evidence>
<dbReference type="HOGENOM" id="CLU_1833945_0_0_10"/>
<sequence length="140" mass="15499">MNLKIHHFLILIVGILIPSYLHAQNITVSGKVTDEQNQPLSGVTITEIAGTHTTQTDQNGAFSLQISSAEAKLRITFVGYESQTQTVKSGQQLAISLKSENTQLTEVVVTALGISRGKKHWGMRYRKSNLRNCKPVQQMH</sequence>
<proteinExistence type="predicted"/>
<dbReference type="EMBL" id="ACHB01000052">
    <property type="protein sequence ID" value="EEI92178.1"/>
    <property type="molecule type" value="Genomic_DNA"/>
</dbReference>
<organism evidence="1 2">
    <name type="scientific">Sphingobacterium spiritivorum ATCC 33300</name>
    <dbReference type="NCBI Taxonomy" id="525372"/>
    <lineage>
        <taxon>Bacteria</taxon>
        <taxon>Pseudomonadati</taxon>
        <taxon>Bacteroidota</taxon>
        <taxon>Sphingobacteriia</taxon>
        <taxon>Sphingobacteriales</taxon>
        <taxon>Sphingobacteriaceae</taxon>
        <taxon>Sphingobacterium</taxon>
    </lineage>
</organism>
<comment type="caution">
    <text evidence="1">The sequence shown here is derived from an EMBL/GenBank/DDBJ whole genome shotgun (WGS) entry which is preliminary data.</text>
</comment>
<dbReference type="RefSeq" id="WP_003010689.1">
    <property type="nucleotide sequence ID" value="NZ_GG668633.1"/>
</dbReference>
<evidence type="ECO:0008006" key="3">
    <source>
        <dbReference type="Google" id="ProtNLM"/>
    </source>
</evidence>
<dbReference type="InterPro" id="IPR008969">
    <property type="entry name" value="CarboxyPept-like_regulatory"/>
</dbReference>
<accession>C2FYC5</accession>
<dbReference type="AlphaFoldDB" id="C2FYC5"/>
<dbReference type="Proteomes" id="UP000006241">
    <property type="component" value="Unassembled WGS sequence"/>
</dbReference>
<dbReference type="SUPFAM" id="SSF49464">
    <property type="entry name" value="Carboxypeptidase regulatory domain-like"/>
    <property type="match status" value="1"/>
</dbReference>
<name>C2FYC5_SPHSI</name>
<protein>
    <recommendedName>
        <fullName evidence="3">TonB-dependent receptor plug domain-containing protein</fullName>
    </recommendedName>
</protein>
<reference evidence="1 2" key="1">
    <citation type="submission" date="2009-01" db="EMBL/GenBank/DDBJ databases">
        <authorList>
            <person name="Qin X."/>
            <person name="Bachman B."/>
            <person name="Battles P."/>
            <person name="Bell A."/>
            <person name="Bess C."/>
            <person name="Bickham C."/>
            <person name="Chaboub L."/>
            <person name="Chen D."/>
            <person name="Coyle M."/>
            <person name="Deiros D.R."/>
            <person name="Dinh H."/>
            <person name="Forbes L."/>
            <person name="Fowler G."/>
            <person name="Francisco L."/>
            <person name="Fu Q."/>
            <person name="Gubbala S."/>
            <person name="Hale W."/>
            <person name="Han Y."/>
            <person name="Hemphill L."/>
            <person name="Highlander S.K."/>
            <person name="Hirani K."/>
            <person name="Hogues M."/>
            <person name="Jackson L."/>
            <person name="Jakkamsetti A."/>
            <person name="Javaid M."/>
            <person name="Jiang H."/>
            <person name="Korchina V."/>
            <person name="Kovar C."/>
            <person name="Lara F."/>
            <person name="Lee S."/>
            <person name="Mata R."/>
            <person name="Mathew T."/>
            <person name="Moen C."/>
            <person name="Morales K."/>
            <person name="Munidasa M."/>
            <person name="Nazareth L."/>
            <person name="Ngo R."/>
            <person name="Nguyen L."/>
            <person name="Okwuonu G."/>
            <person name="Ongeri F."/>
            <person name="Patil S."/>
            <person name="Petrosino J."/>
            <person name="Pham C."/>
            <person name="Pham P."/>
            <person name="Pu L.-L."/>
            <person name="Puazo M."/>
            <person name="Raj R."/>
            <person name="Reid J."/>
            <person name="Rouhana J."/>
            <person name="Saada N."/>
            <person name="Shang Y."/>
            <person name="Simmons D."/>
            <person name="Thornton R."/>
            <person name="Warren J."/>
            <person name="Weissenberger G."/>
            <person name="Zhang J."/>
            <person name="Zhang L."/>
            <person name="Zhou C."/>
            <person name="Zhu D."/>
            <person name="Muzny D."/>
            <person name="Worley K."/>
            <person name="Gibbs R."/>
        </authorList>
    </citation>
    <scope>NUCLEOTIDE SEQUENCE [LARGE SCALE GENOMIC DNA]</scope>
    <source>
        <strain evidence="1 2">ATCC 33300</strain>
    </source>
</reference>
<dbReference type="Gene3D" id="2.60.40.1120">
    <property type="entry name" value="Carboxypeptidase-like, regulatory domain"/>
    <property type="match status" value="1"/>
</dbReference>
<dbReference type="Pfam" id="PF13715">
    <property type="entry name" value="CarbopepD_reg_2"/>
    <property type="match status" value="1"/>
</dbReference>
<gene>
    <name evidence="1" type="ORF">HMPREF0765_2331</name>
</gene>
<evidence type="ECO:0000313" key="1">
    <source>
        <dbReference type="EMBL" id="EEI92178.1"/>
    </source>
</evidence>